<protein>
    <submittedName>
        <fullName evidence="2">Uncharacterized protein</fullName>
    </submittedName>
</protein>
<evidence type="ECO:0000256" key="1">
    <source>
        <dbReference type="SAM" id="MobiDB-lite"/>
    </source>
</evidence>
<comment type="caution">
    <text evidence="2">The sequence shown here is derived from an EMBL/GenBank/DDBJ whole genome shotgun (WGS) entry which is preliminary data.</text>
</comment>
<organism evidence="2 3">
    <name type="scientific">Dryococelus australis</name>
    <dbReference type="NCBI Taxonomy" id="614101"/>
    <lineage>
        <taxon>Eukaryota</taxon>
        <taxon>Metazoa</taxon>
        <taxon>Ecdysozoa</taxon>
        <taxon>Arthropoda</taxon>
        <taxon>Hexapoda</taxon>
        <taxon>Insecta</taxon>
        <taxon>Pterygota</taxon>
        <taxon>Neoptera</taxon>
        <taxon>Polyneoptera</taxon>
        <taxon>Phasmatodea</taxon>
        <taxon>Verophasmatodea</taxon>
        <taxon>Anareolatae</taxon>
        <taxon>Phasmatidae</taxon>
        <taxon>Eurycanthinae</taxon>
        <taxon>Dryococelus</taxon>
    </lineage>
</organism>
<reference evidence="2 3" key="1">
    <citation type="submission" date="2023-02" db="EMBL/GenBank/DDBJ databases">
        <title>LHISI_Scaffold_Assembly.</title>
        <authorList>
            <person name="Stuart O.P."/>
            <person name="Cleave R."/>
            <person name="Magrath M.J.L."/>
            <person name="Mikheyev A.S."/>
        </authorList>
    </citation>
    <scope>NUCLEOTIDE SEQUENCE [LARGE SCALE GENOMIC DNA]</scope>
    <source>
        <strain evidence="2">Daus_M_001</strain>
        <tissue evidence="2">Leg muscle</tissue>
    </source>
</reference>
<proteinExistence type="predicted"/>
<dbReference type="EMBL" id="JARBHB010000007">
    <property type="protein sequence ID" value="KAJ8879824.1"/>
    <property type="molecule type" value="Genomic_DNA"/>
</dbReference>
<evidence type="ECO:0000313" key="3">
    <source>
        <dbReference type="Proteomes" id="UP001159363"/>
    </source>
</evidence>
<feature type="region of interest" description="Disordered" evidence="1">
    <location>
        <begin position="399"/>
        <end position="426"/>
    </location>
</feature>
<accession>A0ABQ9H6B5</accession>
<keyword evidence="3" id="KW-1185">Reference proteome</keyword>
<sequence>MSLPLPACILTGTLTTMRPVKLVTTGINSESKKREESANRLYDRTPDHALEWRECDRSSSHGLTCTQVVAIARASVPRSAEHTRDLPSTAELFTAAGGKREIPEKTRRPAASSGTIPTCENPGVARPGIEPGSPWWEASRLTAHPPQLLLVRSYWQIANTPCDFLGSIWNPDGSSGRPPTLLKASRPTSILAGIQVPFPADAATAESSRRAWTRYVRTSIGRRACLQKRPELSFQTTQTYSTKSGVPINHVRSYTSFNGLAALSTELTSTRQPDKSEWWPIRTPSGAHGVSRTFLFQSQALVEQPEGFLRVFPRYARSCSSPYSRLQPSILQAVLSSLPTLPQHGGCCPPIPGTKLASGGPGPLLLSASRDCPARGMAGTSCGHGRRGRHLSLQCQGGMEQRRNAKAGDTGDPLENPPTSGIVRHN</sequence>
<evidence type="ECO:0000313" key="2">
    <source>
        <dbReference type="EMBL" id="KAJ8879824.1"/>
    </source>
</evidence>
<feature type="region of interest" description="Disordered" evidence="1">
    <location>
        <begin position="100"/>
        <end position="124"/>
    </location>
</feature>
<name>A0ABQ9H6B5_9NEOP</name>
<gene>
    <name evidence="2" type="ORF">PR048_020432</name>
</gene>
<dbReference type="Proteomes" id="UP001159363">
    <property type="component" value="Chromosome 6"/>
</dbReference>